<keyword evidence="15" id="KW-1185">Reference proteome</keyword>
<accession>A0AAV7XB08</accession>
<evidence type="ECO:0000256" key="8">
    <source>
        <dbReference type="ARBA" id="ARBA00023065"/>
    </source>
</evidence>
<keyword evidence="3 12" id="KW-0813">Transport</keyword>
<evidence type="ECO:0000313" key="14">
    <source>
        <dbReference type="EMBL" id="KAJ1523170.1"/>
    </source>
</evidence>
<dbReference type="PANTHER" id="PTHR11690">
    <property type="entry name" value="AMILORIDE-SENSITIVE SODIUM CHANNEL-RELATED"/>
    <property type="match status" value="1"/>
</dbReference>
<organism evidence="14 15">
    <name type="scientific">Megalurothrips usitatus</name>
    <name type="common">bean blossom thrips</name>
    <dbReference type="NCBI Taxonomy" id="439358"/>
    <lineage>
        <taxon>Eukaryota</taxon>
        <taxon>Metazoa</taxon>
        <taxon>Ecdysozoa</taxon>
        <taxon>Arthropoda</taxon>
        <taxon>Hexapoda</taxon>
        <taxon>Insecta</taxon>
        <taxon>Pterygota</taxon>
        <taxon>Neoptera</taxon>
        <taxon>Paraneoptera</taxon>
        <taxon>Thysanoptera</taxon>
        <taxon>Terebrantia</taxon>
        <taxon>Thripoidea</taxon>
        <taxon>Thripidae</taxon>
        <taxon>Megalurothrips</taxon>
    </lineage>
</organism>
<evidence type="ECO:0000256" key="10">
    <source>
        <dbReference type="ARBA" id="ARBA00023201"/>
    </source>
</evidence>
<comment type="similarity">
    <text evidence="2 12">Belongs to the amiloride-sensitive sodium channel (TC 1.A.6) family.</text>
</comment>
<dbReference type="GO" id="GO:0015280">
    <property type="term" value="F:ligand-gated sodium channel activity"/>
    <property type="evidence" value="ECO:0007669"/>
    <property type="project" value="TreeGrafter"/>
</dbReference>
<name>A0AAV7XB08_9NEOP</name>
<feature type="transmembrane region" description="Helical" evidence="13">
    <location>
        <begin position="77"/>
        <end position="100"/>
    </location>
</feature>
<evidence type="ECO:0000256" key="6">
    <source>
        <dbReference type="ARBA" id="ARBA00022989"/>
    </source>
</evidence>
<proteinExistence type="inferred from homology"/>
<evidence type="ECO:0000256" key="9">
    <source>
        <dbReference type="ARBA" id="ARBA00023136"/>
    </source>
</evidence>
<evidence type="ECO:0000256" key="12">
    <source>
        <dbReference type="RuleBase" id="RU000679"/>
    </source>
</evidence>
<evidence type="ECO:0000256" key="3">
    <source>
        <dbReference type="ARBA" id="ARBA00022448"/>
    </source>
</evidence>
<keyword evidence="5 12" id="KW-0812">Transmembrane</keyword>
<keyword evidence="11 12" id="KW-0407">Ion channel</keyword>
<dbReference type="PANTHER" id="PTHR11690:SF237">
    <property type="entry name" value="PICKPOCKET 16-RELATED"/>
    <property type="match status" value="1"/>
</dbReference>
<comment type="subcellular location">
    <subcellularLocation>
        <location evidence="1">Membrane</location>
        <topology evidence="1">Multi-pass membrane protein</topology>
    </subcellularLocation>
</comment>
<keyword evidence="9 13" id="KW-0472">Membrane</keyword>
<keyword evidence="8 12" id="KW-0406">Ion transport</keyword>
<dbReference type="InterPro" id="IPR001873">
    <property type="entry name" value="ENaC"/>
</dbReference>
<dbReference type="GO" id="GO:0005886">
    <property type="term" value="C:plasma membrane"/>
    <property type="evidence" value="ECO:0007669"/>
    <property type="project" value="TreeGrafter"/>
</dbReference>
<comment type="caution">
    <text evidence="14">The sequence shown here is derived from an EMBL/GenBank/DDBJ whole genome shotgun (WGS) entry which is preliminary data.</text>
</comment>
<evidence type="ECO:0000256" key="5">
    <source>
        <dbReference type="ARBA" id="ARBA00022692"/>
    </source>
</evidence>
<evidence type="ECO:0000256" key="13">
    <source>
        <dbReference type="SAM" id="Phobius"/>
    </source>
</evidence>
<keyword evidence="6 13" id="KW-1133">Transmembrane helix</keyword>
<keyword evidence="10 12" id="KW-0739">Sodium transport</keyword>
<dbReference type="Pfam" id="PF00858">
    <property type="entry name" value="ASC"/>
    <property type="match status" value="1"/>
</dbReference>
<dbReference type="Proteomes" id="UP001075354">
    <property type="component" value="Chromosome 10"/>
</dbReference>
<protein>
    <recommendedName>
        <fullName evidence="16">Sodium channel protein Nach-like</fullName>
    </recommendedName>
</protein>
<dbReference type="AlphaFoldDB" id="A0AAV7XB08"/>
<gene>
    <name evidence="14" type="ORF">ONE63_001061</name>
</gene>
<dbReference type="Gene3D" id="2.60.470.10">
    <property type="entry name" value="Acid-sensing ion channels like domains"/>
    <property type="match status" value="1"/>
</dbReference>
<reference evidence="14" key="1">
    <citation type="submission" date="2022-12" db="EMBL/GenBank/DDBJ databases">
        <title>Chromosome-level genome assembly of the bean flower thrips Megalurothrips usitatus.</title>
        <authorList>
            <person name="Ma L."/>
            <person name="Liu Q."/>
            <person name="Li H."/>
            <person name="Cai W."/>
        </authorList>
    </citation>
    <scope>NUCLEOTIDE SEQUENCE</scope>
    <source>
        <strain evidence="14">Cailab_2022a</strain>
    </source>
</reference>
<evidence type="ECO:0000313" key="15">
    <source>
        <dbReference type="Proteomes" id="UP001075354"/>
    </source>
</evidence>
<sequence length="411" mass="46054">MHDAAARTTRGRGLRPLRTLKDLEVLEKKPAQGAPTKGLWERTRAAVRREVVEFCLLTGLHGCKYIAQPGKHSAERLFWVVAVLVSIAAALYLMAGAYTFNRAHQSLLAVDTTNHPLWRVQMPAVTVCPSNKVLRSKALRLVRSLILPPDVTESQVLEDMAMLAELVAPRAENVTDFARLQDILDNNGLSIDQVMWAVSPSCDELLVRCVWKRRECLRCSELFRKVRTAYGFCCSFNYIDRDIESFRRRPRIGGCWGPLPPTGVQRLSACGSNNGLSVAVRVQTREYLASLVPSFSVMVLIHSALQYPDESAHLKVVGTGTLSLISYIAEVMEATPRLKLLSPDVRKCLFTDETYLPMYRDFTFSNCMASCRANRTMASCDCVPLTFPYVLNRTLCKLTDVPCQSRLLFGM</sequence>
<evidence type="ECO:0008006" key="16">
    <source>
        <dbReference type="Google" id="ProtNLM"/>
    </source>
</evidence>
<evidence type="ECO:0000256" key="4">
    <source>
        <dbReference type="ARBA" id="ARBA00022461"/>
    </source>
</evidence>
<dbReference type="EMBL" id="JAPTSV010000010">
    <property type="protein sequence ID" value="KAJ1523170.1"/>
    <property type="molecule type" value="Genomic_DNA"/>
</dbReference>
<keyword evidence="4 12" id="KW-0894">Sodium channel</keyword>
<evidence type="ECO:0000256" key="2">
    <source>
        <dbReference type="ARBA" id="ARBA00007193"/>
    </source>
</evidence>
<evidence type="ECO:0000256" key="11">
    <source>
        <dbReference type="ARBA" id="ARBA00023303"/>
    </source>
</evidence>
<evidence type="ECO:0000256" key="1">
    <source>
        <dbReference type="ARBA" id="ARBA00004141"/>
    </source>
</evidence>
<evidence type="ECO:0000256" key="7">
    <source>
        <dbReference type="ARBA" id="ARBA00023053"/>
    </source>
</evidence>
<keyword evidence="7" id="KW-0915">Sodium</keyword>